<dbReference type="OrthoDB" id="2873242at2759"/>
<keyword evidence="4" id="KW-1185">Reference proteome</keyword>
<feature type="transmembrane region" description="Helical" evidence="2">
    <location>
        <begin position="33"/>
        <end position="55"/>
    </location>
</feature>
<feature type="transmembrane region" description="Helical" evidence="2">
    <location>
        <begin position="146"/>
        <end position="171"/>
    </location>
</feature>
<feature type="transmembrane region" description="Helical" evidence="2">
    <location>
        <begin position="186"/>
        <end position="209"/>
    </location>
</feature>
<gene>
    <name evidence="3" type="ORF">BDN70DRAFT_881235</name>
</gene>
<reference evidence="3" key="1">
    <citation type="submission" date="2020-11" db="EMBL/GenBank/DDBJ databases">
        <authorList>
            <consortium name="DOE Joint Genome Institute"/>
            <person name="Ahrendt S."/>
            <person name="Riley R."/>
            <person name="Andreopoulos W."/>
            <person name="Labutti K."/>
            <person name="Pangilinan J."/>
            <person name="Ruiz-Duenas F.J."/>
            <person name="Barrasa J.M."/>
            <person name="Sanchez-Garcia M."/>
            <person name="Camarero S."/>
            <person name="Miyauchi S."/>
            <person name="Serrano A."/>
            <person name="Linde D."/>
            <person name="Babiker R."/>
            <person name="Drula E."/>
            <person name="Ayuso-Fernandez I."/>
            <person name="Pacheco R."/>
            <person name="Padilla G."/>
            <person name="Ferreira P."/>
            <person name="Barriuso J."/>
            <person name="Kellner H."/>
            <person name="Castanera R."/>
            <person name="Alfaro M."/>
            <person name="Ramirez L."/>
            <person name="Pisabarro A.G."/>
            <person name="Kuo A."/>
            <person name="Tritt A."/>
            <person name="Lipzen A."/>
            <person name="He G."/>
            <person name="Yan M."/>
            <person name="Ng V."/>
            <person name="Cullen D."/>
            <person name="Martin F."/>
            <person name="Rosso M.-N."/>
            <person name="Henrissat B."/>
            <person name="Hibbett D."/>
            <person name="Martinez A.T."/>
            <person name="Grigoriev I.V."/>
        </authorList>
    </citation>
    <scope>NUCLEOTIDE SEQUENCE</scope>
    <source>
        <strain evidence="3">CIRM-BRFM 674</strain>
    </source>
</reference>
<accession>A0A9P5YYH1</accession>
<comment type="caution">
    <text evidence="3">The sequence shown here is derived from an EMBL/GenBank/DDBJ whole genome shotgun (WGS) entry which is preliminary data.</text>
</comment>
<evidence type="ECO:0000256" key="1">
    <source>
        <dbReference type="SAM" id="MobiDB-lite"/>
    </source>
</evidence>
<dbReference type="EMBL" id="MU155262">
    <property type="protein sequence ID" value="KAF9477403.1"/>
    <property type="molecule type" value="Genomic_DNA"/>
</dbReference>
<protein>
    <recommendedName>
        <fullName evidence="5">Transmembrane protein</fullName>
    </recommendedName>
</protein>
<proteinExistence type="predicted"/>
<name>A0A9P5YYH1_9AGAR</name>
<keyword evidence="2" id="KW-0472">Membrane</keyword>
<feature type="transmembrane region" description="Helical" evidence="2">
    <location>
        <begin position="229"/>
        <end position="253"/>
    </location>
</feature>
<evidence type="ECO:0000313" key="4">
    <source>
        <dbReference type="Proteomes" id="UP000807469"/>
    </source>
</evidence>
<keyword evidence="2" id="KW-1133">Transmembrane helix</keyword>
<organism evidence="3 4">
    <name type="scientific">Pholiota conissans</name>
    <dbReference type="NCBI Taxonomy" id="109636"/>
    <lineage>
        <taxon>Eukaryota</taxon>
        <taxon>Fungi</taxon>
        <taxon>Dikarya</taxon>
        <taxon>Basidiomycota</taxon>
        <taxon>Agaricomycotina</taxon>
        <taxon>Agaricomycetes</taxon>
        <taxon>Agaricomycetidae</taxon>
        <taxon>Agaricales</taxon>
        <taxon>Agaricineae</taxon>
        <taxon>Strophariaceae</taxon>
        <taxon>Pholiota</taxon>
    </lineage>
</organism>
<feature type="transmembrane region" description="Helical" evidence="2">
    <location>
        <begin position="265"/>
        <end position="284"/>
    </location>
</feature>
<feature type="transmembrane region" description="Helical" evidence="2">
    <location>
        <begin position="64"/>
        <end position="83"/>
    </location>
</feature>
<evidence type="ECO:0008006" key="5">
    <source>
        <dbReference type="Google" id="ProtNLM"/>
    </source>
</evidence>
<feature type="region of interest" description="Disordered" evidence="1">
    <location>
        <begin position="328"/>
        <end position="356"/>
    </location>
</feature>
<sequence length="356" mass="39193">MSDSNATSLHDLILQLGFTVNDEKSYIATDLNVSMVAALFMGMYTIIFVGTMYAYMSRGVSGRYFVPVTISTLYLCNVAYFGLEWYDTKWQFIDNGESRDTIFFSFLVTPAKIHTPGNIVNTVILVLSDVLLIWRCFNLWDCSYRVIAIPVLLTITETALMLTQAIGIAIISSTDKEKRLNILNNIAAAGIMVTACTNIITTMLIAYRVNTFLRNTEISPKKFRHIVDIVVQSAAVYSALLLVSGVSMIISLPNGADVRLLNFELWASVLALSSAGISTTIMVARVAMLTDTSNPPTSLHLTGIQFQPQSTAHTGTSDRVSVNFHAYNEADRDSASKDGHTRESKSEEKAAHDGRV</sequence>
<feature type="transmembrane region" description="Helical" evidence="2">
    <location>
        <begin position="113"/>
        <end position="134"/>
    </location>
</feature>
<keyword evidence="2" id="KW-0812">Transmembrane</keyword>
<evidence type="ECO:0000256" key="2">
    <source>
        <dbReference type="SAM" id="Phobius"/>
    </source>
</evidence>
<dbReference type="Proteomes" id="UP000807469">
    <property type="component" value="Unassembled WGS sequence"/>
</dbReference>
<evidence type="ECO:0000313" key="3">
    <source>
        <dbReference type="EMBL" id="KAF9477403.1"/>
    </source>
</evidence>
<dbReference type="AlphaFoldDB" id="A0A9P5YYH1"/>